<dbReference type="GO" id="GO:0008270">
    <property type="term" value="F:zinc ion binding"/>
    <property type="evidence" value="ECO:0007669"/>
    <property type="project" value="UniProtKB-KW"/>
</dbReference>
<feature type="binding site" evidence="6">
    <location>
        <position position="282"/>
    </location>
    <ligand>
        <name>Mg(2+)</name>
        <dbReference type="ChEBI" id="CHEBI:18420"/>
    </ligand>
</feature>
<protein>
    <recommendedName>
        <fullName evidence="7">40S ribosomal protein S27</fullName>
    </recommendedName>
</protein>
<keyword evidence="7" id="KW-0687">Ribonucleoprotein</keyword>
<dbReference type="InterPro" id="IPR000592">
    <property type="entry name" value="Ribosomal_eS27"/>
</dbReference>
<dbReference type="PANTHER" id="PTHR10218:SF302">
    <property type="entry name" value="GUANINE NUCLEOTIDE-BINDING PROTEIN ALPHA-5 SUBUNIT"/>
    <property type="match status" value="1"/>
</dbReference>
<dbReference type="SUPFAM" id="SSF47895">
    <property type="entry name" value="Transducin (alpha subunit), insertion domain"/>
    <property type="match status" value="1"/>
</dbReference>
<evidence type="ECO:0000256" key="5">
    <source>
        <dbReference type="PIRSR" id="PIRSR601019-1"/>
    </source>
</evidence>
<dbReference type="GO" id="GO:0007188">
    <property type="term" value="P:adenylate cyclase-modulating G protein-coupled receptor signaling pathway"/>
    <property type="evidence" value="ECO:0007669"/>
    <property type="project" value="TreeGrafter"/>
</dbReference>
<dbReference type="CDD" id="cd00066">
    <property type="entry name" value="G-alpha"/>
    <property type="match status" value="1"/>
</dbReference>
<accession>A0AAV8A0E3</accession>
<evidence type="ECO:0000256" key="7">
    <source>
        <dbReference type="RuleBase" id="RU000671"/>
    </source>
</evidence>
<dbReference type="InterPro" id="IPR027417">
    <property type="entry name" value="P-loop_NTPase"/>
</dbReference>
<dbReference type="SMART" id="SM00275">
    <property type="entry name" value="G_alpha"/>
    <property type="match status" value="1"/>
</dbReference>
<evidence type="ECO:0000256" key="4">
    <source>
        <dbReference type="ARBA" id="ARBA00023224"/>
    </source>
</evidence>
<dbReference type="InterPro" id="IPR036397">
    <property type="entry name" value="RNaseH_sf"/>
</dbReference>
<evidence type="ECO:0000259" key="9">
    <source>
        <dbReference type="Pfam" id="PF13358"/>
    </source>
</evidence>
<comment type="caution">
    <text evidence="10">The sequence shown here is derived from an EMBL/GenBank/DDBJ whole genome shotgun (WGS) entry which is preliminary data.</text>
</comment>
<dbReference type="SUPFAM" id="SSF52540">
    <property type="entry name" value="P-loop containing nucleoside triphosphate hydrolases"/>
    <property type="match status" value="1"/>
</dbReference>
<evidence type="ECO:0000313" key="11">
    <source>
        <dbReference type="Proteomes" id="UP001146793"/>
    </source>
</evidence>
<dbReference type="GO" id="GO:0003924">
    <property type="term" value="F:GTPase activity"/>
    <property type="evidence" value="ECO:0007669"/>
    <property type="project" value="InterPro"/>
</dbReference>
<keyword evidence="4" id="KW-0807">Transducer</keyword>
<dbReference type="AlphaFoldDB" id="A0AAV8A0E3"/>
<evidence type="ECO:0000256" key="6">
    <source>
        <dbReference type="PIRSR" id="PIRSR601019-2"/>
    </source>
</evidence>
<dbReference type="PANTHER" id="PTHR10218">
    <property type="entry name" value="GTP-BINDING PROTEIN ALPHA SUBUNIT"/>
    <property type="match status" value="1"/>
</dbReference>
<organism evidence="10 11">
    <name type="scientific">Anaeramoeba flamelloides</name>
    <dbReference type="NCBI Taxonomy" id="1746091"/>
    <lineage>
        <taxon>Eukaryota</taxon>
        <taxon>Metamonada</taxon>
        <taxon>Anaeramoebidae</taxon>
        <taxon>Anaeramoeba</taxon>
    </lineage>
</organism>
<feature type="binding site" evidence="5">
    <location>
        <begin position="433"/>
        <end position="437"/>
    </location>
    <ligand>
        <name>GTP</name>
        <dbReference type="ChEBI" id="CHEBI:37565"/>
    </ligand>
</feature>
<comment type="cofactor">
    <cofactor evidence="7">
        <name>Zn(2+)</name>
        <dbReference type="ChEBI" id="CHEBI:29105"/>
    </cofactor>
    <text evidence="7">Binds 1 zinc ion per subunit.</text>
</comment>
<keyword evidence="1 6" id="KW-0479">Metal-binding</keyword>
<dbReference type="InterPro" id="IPR001019">
    <property type="entry name" value="Gprotein_alpha_su"/>
</dbReference>
<reference evidence="10" key="1">
    <citation type="submission" date="2022-08" db="EMBL/GenBank/DDBJ databases">
        <title>Novel sulphate-reducing endosymbionts in the free-living metamonad Anaeramoeba.</title>
        <authorList>
            <person name="Jerlstrom-Hultqvist J."/>
            <person name="Cepicka I."/>
            <person name="Gallot-Lavallee L."/>
            <person name="Salas-Leiva D."/>
            <person name="Curtis B.A."/>
            <person name="Zahonova K."/>
            <person name="Pipaliya S."/>
            <person name="Dacks J."/>
            <person name="Roger A.J."/>
        </authorList>
    </citation>
    <scope>NUCLEOTIDE SEQUENCE</scope>
    <source>
        <strain evidence="10">Busselton2</strain>
    </source>
</reference>
<dbReference type="EMBL" id="JANTQA010000015">
    <property type="protein sequence ID" value="KAJ3447728.1"/>
    <property type="molecule type" value="Genomic_DNA"/>
</dbReference>
<dbReference type="Gene3D" id="3.40.50.300">
    <property type="entry name" value="P-loop containing nucleotide triphosphate hydrolases"/>
    <property type="match status" value="1"/>
</dbReference>
<dbReference type="Proteomes" id="UP001146793">
    <property type="component" value="Unassembled WGS sequence"/>
</dbReference>
<proteinExistence type="inferred from homology"/>
<dbReference type="PROSITE" id="PS51882">
    <property type="entry name" value="G_ALPHA"/>
    <property type="match status" value="1"/>
</dbReference>
<keyword evidence="2 5" id="KW-0547">Nucleotide-binding</keyword>
<feature type="coiled-coil region" evidence="8">
    <location>
        <begin position="241"/>
        <end position="275"/>
    </location>
</feature>
<evidence type="ECO:0000313" key="10">
    <source>
        <dbReference type="EMBL" id="KAJ3447728.1"/>
    </source>
</evidence>
<evidence type="ECO:0000256" key="1">
    <source>
        <dbReference type="ARBA" id="ARBA00022723"/>
    </source>
</evidence>
<feature type="binding site" evidence="5">
    <location>
        <begin position="408"/>
        <end position="414"/>
    </location>
    <ligand>
        <name>GTP</name>
        <dbReference type="ChEBI" id="CHEBI:37565"/>
    </ligand>
</feature>
<dbReference type="GO" id="GO:0005834">
    <property type="term" value="C:heterotrimeric G-protein complex"/>
    <property type="evidence" value="ECO:0007669"/>
    <property type="project" value="TreeGrafter"/>
</dbReference>
<dbReference type="GO" id="GO:0005840">
    <property type="term" value="C:ribosome"/>
    <property type="evidence" value="ECO:0007669"/>
    <property type="project" value="UniProtKB-KW"/>
</dbReference>
<dbReference type="InterPro" id="IPR038717">
    <property type="entry name" value="Tc1-like_DDE_dom"/>
</dbReference>
<dbReference type="GO" id="GO:0003676">
    <property type="term" value="F:nucleic acid binding"/>
    <property type="evidence" value="ECO:0007669"/>
    <property type="project" value="InterPro"/>
</dbReference>
<feature type="binding site" evidence="6">
    <location>
        <position position="414"/>
    </location>
    <ligand>
        <name>Mg(2+)</name>
        <dbReference type="ChEBI" id="CHEBI:18420"/>
    </ligand>
</feature>
<keyword evidence="7" id="KW-0862">Zinc</keyword>
<dbReference type="InterPro" id="IPR011025">
    <property type="entry name" value="GproteinA_insert"/>
</dbReference>
<dbReference type="InterPro" id="IPR011332">
    <property type="entry name" value="Ribosomal_zn-bd"/>
</dbReference>
<sequence length="586" mass="68376">MSAERDLLNIDLEDEDKKHKMKRIVPTPNSYFLDVQCSRCSMISIVFSHSQTIFKCPKCQTVLARPSGGKATISPKYSVFEKFSKFSPKIMFFGGIAYDWISTLIKCPRKVNAENYQKRIISKCGVFTGMNNLYDKKQWLFMQDGAPAHTARSTIEYLQKRCKILKNWPTNSPDLNPIENLWGIMSRKLNEFDIKTVNNLEGVVREVWKNIDWGMIENLINSMNRRLELVVQLNGDCNKKTKQKKKKLERDREINDELDREKEEMEQEIKLLVLGTGDSGKTTFIKQIQILYKEGFTENDKKLYRNVIRNNLLSHTKVLVNACRNLDIPLESSNEEIAEEIIEIPEVKNGKIEVEQYEMIQALWSDSALKHAYERRSEFQLPDTADYYLNDVERIMDDEFTPNTRDILNCRIPTSGVRLLNFNIDGIPWRVVDVGGQRSERRKWIHQFDNVTTLIYVVAVSEYNQKLYEKDGINRLDESLVLFTKTVNNKFFKKKNCVILFNKYDLFSEKIKIQDLKVCFPKYKGGKNVEKASKYIKNVFYKAGKNRKRRLYHQFTIGTKTSDIEKVFEIVDKAVANEIKKLGGKL</sequence>
<keyword evidence="7" id="KW-0863">Zinc-finger</keyword>
<dbReference type="GO" id="GO:0001664">
    <property type="term" value="F:G protein-coupled receptor binding"/>
    <property type="evidence" value="ECO:0007669"/>
    <property type="project" value="TreeGrafter"/>
</dbReference>
<name>A0AAV8A0E3_9EUKA</name>
<feature type="domain" description="Tc1-like transposase DDE" evidence="9">
    <location>
        <begin position="135"/>
        <end position="199"/>
    </location>
</feature>
<dbReference type="Pfam" id="PF00503">
    <property type="entry name" value="G-alpha"/>
    <property type="match status" value="1"/>
</dbReference>
<dbReference type="HAMAP" id="MF_00371">
    <property type="entry name" value="Ribosomal_eS27"/>
    <property type="match status" value="1"/>
</dbReference>
<dbReference type="Gene3D" id="1.10.400.10">
    <property type="entry name" value="GI Alpha 1, domain 2-like"/>
    <property type="match status" value="1"/>
</dbReference>
<evidence type="ECO:0000256" key="2">
    <source>
        <dbReference type="ARBA" id="ARBA00022741"/>
    </source>
</evidence>
<keyword evidence="6" id="KW-0460">Magnesium</keyword>
<keyword evidence="8" id="KW-0175">Coiled coil</keyword>
<dbReference type="FunFam" id="3.40.50.300:FF:000692">
    <property type="entry name" value="Guanine nucleotide-binding protein subunit alpha"/>
    <property type="match status" value="1"/>
</dbReference>
<keyword evidence="7" id="KW-0689">Ribosomal protein</keyword>
<dbReference type="PRINTS" id="PR00318">
    <property type="entry name" value="GPROTEINA"/>
</dbReference>
<dbReference type="PROSITE" id="PS01168">
    <property type="entry name" value="RIBOSOMAL_S27E"/>
    <property type="match status" value="1"/>
</dbReference>
<dbReference type="Gene3D" id="3.30.420.10">
    <property type="entry name" value="Ribonuclease H-like superfamily/Ribonuclease H"/>
    <property type="match status" value="1"/>
</dbReference>
<gene>
    <name evidence="10" type="ORF">M0812_00200</name>
</gene>
<dbReference type="Pfam" id="PF01667">
    <property type="entry name" value="Ribosomal_S27e"/>
    <property type="match status" value="1"/>
</dbReference>
<comment type="similarity">
    <text evidence="7">Belongs to the eukaryotic ribosomal protein eS27 family.</text>
</comment>
<dbReference type="GO" id="GO:0005737">
    <property type="term" value="C:cytoplasm"/>
    <property type="evidence" value="ECO:0007669"/>
    <property type="project" value="TreeGrafter"/>
</dbReference>
<dbReference type="GO" id="GO:0003735">
    <property type="term" value="F:structural constituent of ribosome"/>
    <property type="evidence" value="ECO:0007669"/>
    <property type="project" value="InterPro"/>
</dbReference>
<evidence type="ECO:0000256" key="8">
    <source>
        <dbReference type="SAM" id="Coils"/>
    </source>
</evidence>
<feature type="binding site" evidence="5">
    <location>
        <begin position="502"/>
        <end position="505"/>
    </location>
    <ligand>
        <name>GTP</name>
        <dbReference type="ChEBI" id="CHEBI:37565"/>
    </ligand>
</feature>
<keyword evidence="3 5" id="KW-0342">GTP-binding</keyword>
<dbReference type="GO" id="GO:1990904">
    <property type="term" value="C:ribonucleoprotein complex"/>
    <property type="evidence" value="ECO:0007669"/>
    <property type="project" value="UniProtKB-KW"/>
</dbReference>
<dbReference type="Pfam" id="PF13358">
    <property type="entry name" value="DDE_3"/>
    <property type="match status" value="1"/>
</dbReference>
<dbReference type="GO" id="GO:0031683">
    <property type="term" value="F:G-protein beta/gamma-subunit complex binding"/>
    <property type="evidence" value="ECO:0007669"/>
    <property type="project" value="InterPro"/>
</dbReference>
<evidence type="ECO:0000256" key="3">
    <source>
        <dbReference type="ARBA" id="ARBA00023134"/>
    </source>
</evidence>
<dbReference type="SUPFAM" id="SSF57829">
    <property type="entry name" value="Zn-binding ribosomal proteins"/>
    <property type="match status" value="1"/>
</dbReference>
<dbReference type="GO" id="GO:0005525">
    <property type="term" value="F:GTP binding"/>
    <property type="evidence" value="ECO:0007669"/>
    <property type="project" value="UniProtKB-KW"/>
</dbReference>
<dbReference type="GO" id="GO:0006412">
    <property type="term" value="P:translation"/>
    <property type="evidence" value="ECO:0007669"/>
    <property type="project" value="InterPro"/>
</dbReference>